<keyword evidence="1" id="KW-0812">Transmembrane</keyword>
<accession>A0AAE6TV98</accession>
<keyword evidence="1" id="KW-1133">Transmembrane helix</keyword>
<evidence type="ECO:0000313" key="4">
    <source>
        <dbReference type="Proteomes" id="UP000273626"/>
    </source>
</evidence>
<reference evidence="3 4" key="1">
    <citation type="submission" date="2018-10" db="EMBL/GenBank/DDBJ databases">
        <title>Genomic Encyclopedia of Archaeal and Bacterial Type Strains, Phase II (KMG-II): from individual species to whole genera.</title>
        <authorList>
            <person name="Goeker M."/>
        </authorList>
    </citation>
    <scope>NUCLEOTIDE SEQUENCE [LARGE SCALE GENOMIC DNA]</scope>
    <source>
        <strain evidence="4">ATCC 35512 / DSM 2944 / CIP 106514 / LMD 82.5 / NBRC 102493 / NCCB 82005 / GB17</strain>
        <strain evidence="3">DSM 2944</strain>
    </source>
</reference>
<sequence length="276" mass="30335">MALKPADPRPMTRRETEVRRFVRARYGPRGTLALHRHALGLDLLRAPVNVMLSPLFLLVRLAAPLLRRIGLRRAGDWLSRRQIFLKSDVAQRIEADLARFIEDLAEKGLAPGAAPQSVARAASDYAETRNAISEITTSVLVLASGLLLFHRATPSVISLAGPVAHLRAQVQAIEDFALGSWAGRMWYGAFPRELSSVDLVLTGAVLAMLASVLTTFAGLVADPVQLWTGIHKRRVLRLLRRLEKAEDAPGLAREHVLARLGDLSDAALSLWRSFRG</sequence>
<dbReference type="Proteomes" id="UP000326453">
    <property type="component" value="Chromosome 2"/>
</dbReference>
<dbReference type="Proteomes" id="UP000273626">
    <property type="component" value="Unassembled WGS sequence"/>
</dbReference>
<dbReference type="Pfam" id="PF20340">
    <property type="entry name" value="DUF6635"/>
    <property type="match status" value="1"/>
</dbReference>
<gene>
    <name evidence="3" type="ORF">BDE18_3540</name>
    <name evidence="2" type="ORF">ESD82_02740</name>
</gene>
<protein>
    <submittedName>
        <fullName evidence="2">Uncharacterized protein</fullName>
    </submittedName>
</protein>
<dbReference type="GeneID" id="51369458"/>
<evidence type="ECO:0000256" key="1">
    <source>
        <dbReference type="SAM" id="Phobius"/>
    </source>
</evidence>
<dbReference type="RefSeq" id="WP_147429055.1">
    <property type="nucleotide sequence ID" value="NZ_CP044423.1"/>
</dbReference>
<feature type="transmembrane region" description="Helical" evidence="1">
    <location>
        <begin position="199"/>
        <end position="221"/>
    </location>
</feature>
<organism evidence="2 5">
    <name type="scientific">Paracoccus pantotrophus</name>
    <name type="common">Thiosphaera pantotropha</name>
    <dbReference type="NCBI Taxonomy" id="82367"/>
    <lineage>
        <taxon>Bacteria</taxon>
        <taxon>Pseudomonadati</taxon>
        <taxon>Pseudomonadota</taxon>
        <taxon>Alphaproteobacteria</taxon>
        <taxon>Rhodobacterales</taxon>
        <taxon>Paracoccaceae</taxon>
        <taxon>Paracoccus</taxon>
    </lineage>
</organism>
<evidence type="ECO:0000313" key="2">
    <source>
        <dbReference type="EMBL" id="QFG35130.1"/>
    </source>
</evidence>
<dbReference type="EMBL" id="CP044423">
    <property type="protein sequence ID" value="QFG35130.1"/>
    <property type="molecule type" value="Genomic_DNA"/>
</dbReference>
<dbReference type="KEGG" id="ppan:ESD82_02740"/>
<evidence type="ECO:0000313" key="3">
    <source>
        <dbReference type="EMBL" id="RKS44687.1"/>
    </source>
</evidence>
<dbReference type="InterPro" id="IPR046575">
    <property type="entry name" value="DUF6635"/>
</dbReference>
<reference evidence="2 5" key="2">
    <citation type="submission" date="2019-01" db="EMBL/GenBank/DDBJ databases">
        <title>Complete Genome Sequence and Annotation of the Paracoccus pantotrophus type strain DSM 2944.</title>
        <authorList>
            <person name="Bockwoldt J.A."/>
            <person name="Zimmermann M."/>
            <person name="Tiso T."/>
            <person name="Blank L.M."/>
        </authorList>
    </citation>
    <scope>NUCLEOTIDE SEQUENCE [LARGE SCALE GENOMIC DNA]</scope>
    <source>
        <strain evidence="2 5">DSM 2944</strain>
    </source>
</reference>
<evidence type="ECO:0000313" key="5">
    <source>
        <dbReference type="Proteomes" id="UP000326453"/>
    </source>
</evidence>
<name>A0AAE6TV98_PARPN</name>
<keyword evidence="1" id="KW-0472">Membrane</keyword>
<dbReference type="AlphaFoldDB" id="A0AAE6TV98"/>
<dbReference type="EMBL" id="RBLI01000002">
    <property type="protein sequence ID" value="RKS44687.1"/>
    <property type="molecule type" value="Genomic_DNA"/>
</dbReference>
<proteinExistence type="predicted"/>
<keyword evidence="4" id="KW-1185">Reference proteome</keyword>